<dbReference type="Proteomes" id="UP000585474">
    <property type="component" value="Unassembled WGS sequence"/>
</dbReference>
<proteinExistence type="predicted"/>
<reference evidence="2 3" key="1">
    <citation type="submission" date="2019-07" db="EMBL/GenBank/DDBJ databases">
        <title>De Novo Assembly of kiwifruit Actinidia rufa.</title>
        <authorList>
            <person name="Sugita-Konishi S."/>
            <person name="Sato K."/>
            <person name="Mori E."/>
            <person name="Abe Y."/>
            <person name="Kisaki G."/>
            <person name="Hamano K."/>
            <person name="Suezawa K."/>
            <person name="Otani M."/>
            <person name="Fukuda T."/>
            <person name="Manabe T."/>
            <person name="Gomi K."/>
            <person name="Tabuchi M."/>
            <person name="Akimitsu K."/>
            <person name="Kataoka I."/>
        </authorList>
    </citation>
    <scope>NUCLEOTIDE SEQUENCE [LARGE SCALE GENOMIC DNA]</scope>
    <source>
        <strain evidence="3">cv. Fuchu</strain>
    </source>
</reference>
<evidence type="ECO:0000256" key="1">
    <source>
        <dbReference type="SAM" id="MobiDB-lite"/>
    </source>
</evidence>
<accession>A0A7J0FM50</accession>
<dbReference type="AlphaFoldDB" id="A0A7J0FM50"/>
<dbReference type="EMBL" id="BJWL01000013">
    <property type="protein sequence ID" value="GFY99710.1"/>
    <property type="molecule type" value="Genomic_DNA"/>
</dbReference>
<feature type="compositionally biased region" description="Pro residues" evidence="1">
    <location>
        <begin position="83"/>
        <end position="92"/>
    </location>
</feature>
<feature type="compositionally biased region" description="Polar residues" evidence="1">
    <location>
        <begin position="126"/>
        <end position="137"/>
    </location>
</feature>
<evidence type="ECO:0000313" key="2">
    <source>
        <dbReference type="EMBL" id="GFY99710.1"/>
    </source>
</evidence>
<organism evidence="2 3">
    <name type="scientific">Actinidia rufa</name>
    <dbReference type="NCBI Taxonomy" id="165716"/>
    <lineage>
        <taxon>Eukaryota</taxon>
        <taxon>Viridiplantae</taxon>
        <taxon>Streptophyta</taxon>
        <taxon>Embryophyta</taxon>
        <taxon>Tracheophyta</taxon>
        <taxon>Spermatophyta</taxon>
        <taxon>Magnoliopsida</taxon>
        <taxon>eudicotyledons</taxon>
        <taxon>Gunneridae</taxon>
        <taxon>Pentapetalae</taxon>
        <taxon>asterids</taxon>
        <taxon>Ericales</taxon>
        <taxon>Actinidiaceae</taxon>
        <taxon>Actinidia</taxon>
    </lineage>
</organism>
<comment type="caution">
    <text evidence="2">The sequence shown here is derived from an EMBL/GenBank/DDBJ whole genome shotgun (WGS) entry which is preliminary data.</text>
</comment>
<name>A0A7J0FM50_9ERIC</name>
<feature type="region of interest" description="Disordered" evidence="1">
    <location>
        <begin position="66"/>
        <end position="137"/>
    </location>
</feature>
<sequence>MPSSDDIDLPEFDFRTACGISKTTMSKPPVNVQLDKRLLGLFDDDDMPEWCPPELQRQSLPETTTAFPSRLWNPTSHNLARGPPRPVLPTSPSPASTRPPFSSLPFPPGFHCSTTKSPLSGPLRSGPNSSLWPNSNSILGPTPNWRTLTSNLRPTDPINEVGGRGNRVHGEIVALDMEALCEIA</sequence>
<evidence type="ECO:0000313" key="3">
    <source>
        <dbReference type="Proteomes" id="UP000585474"/>
    </source>
</evidence>
<protein>
    <submittedName>
        <fullName evidence="2">Uncharacterized protein</fullName>
    </submittedName>
</protein>
<feature type="compositionally biased region" description="Low complexity" evidence="1">
    <location>
        <begin position="93"/>
        <end position="104"/>
    </location>
</feature>
<keyword evidence="3" id="KW-1185">Reference proteome</keyword>
<feature type="compositionally biased region" description="Polar residues" evidence="1">
    <location>
        <begin position="66"/>
        <end position="78"/>
    </location>
</feature>
<gene>
    <name evidence="2" type="ORF">Acr_13g0011100</name>
</gene>